<accession>A0ABQ9ZQA0</accession>
<reference evidence="1 2" key="1">
    <citation type="journal article" date="2023" name="Nucleic Acids Res.">
        <title>The hologenome of Daphnia magna reveals possible DNA methylation and microbiome-mediated evolution of the host genome.</title>
        <authorList>
            <person name="Chaturvedi A."/>
            <person name="Li X."/>
            <person name="Dhandapani V."/>
            <person name="Marshall H."/>
            <person name="Kissane S."/>
            <person name="Cuenca-Cambronero M."/>
            <person name="Asole G."/>
            <person name="Calvet F."/>
            <person name="Ruiz-Romero M."/>
            <person name="Marangio P."/>
            <person name="Guigo R."/>
            <person name="Rago D."/>
            <person name="Mirbahai L."/>
            <person name="Eastwood N."/>
            <person name="Colbourne J.K."/>
            <person name="Zhou J."/>
            <person name="Mallon E."/>
            <person name="Orsini L."/>
        </authorList>
    </citation>
    <scope>NUCLEOTIDE SEQUENCE [LARGE SCALE GENOMIC DNA]</scope>
    <source>
        <strain evidence="1">LRV0_1</strain>
    </source>
</reference>
<comment type="caution">
    <text evidence="1">The sequence shown here is derived from an EMBL/GenBank/DDBJ whole genome shotgun (WGS) entry which is preliminary data.</text>
</comment>
<name>A0ABQ9ZQA0_9CRUS</name>
<evidence type="ECO:0000313" key="1">
    <source>
        <dbReference type="EMBL" id="KAK4015097.1"/>
    </source>
</evidence>
<dbReference type="Proteomes" id="UP001234178">
    <property type="component" value="Unassembled WGS sequence"/>
</dbReference>
<dbReference type="EMBL" id="JAOYFB010000005">
    <property type="protein sequence ID" value="KAK4015097.1"/>
    <property type="molecule type" value="Genomic_DNA"/>
</dbReference>
<gene>
    <name evidence="1" type="ORF">OUZ56_030087</name>
</gene>
<sequence length="264" mass="29397">MTGWAPFDALAHADSGSMNVSDSNGTTNSPTPTSAWLVYPLASNPHGIFSIKIFFRSRMITKPVSLDAARQARSDGEGPAVIGYTVRPQTIFKARKMMMGLYLPILGIGPAERCVGSQKFFDSCDRVTALYPAVPDEEPCDRSFRAIRVDVQKLFTVKHADEPLNFQRKKARFPEFCKRFLGILPPFFRRISPEPGINPGQEVHSTIPSCKLNLELRNKMMVKTSRVHRWLLQVRATWAPIDALAHADSGSMNFSASNGTVREL</sequence>
<proteinExistence type="predicted"/>
<evidence type="ECO:0000313" key="2">
    <source>
        <dbReference type="Proteomes" id="UP001234178"/>
    </source>
</evidence>
<keyword evidence="2" id="KW-1185">Reference proteome</keyword>
<organism evidence="1 2">
    <name type="scientific">Daphnia magna</name>
    <dbReference type="NCBI Taxonomy" id="35525"/>
    <lineage>
        <taxon>Eukaryota</taxon>
        <taxon>Metazoa</taxon>
        <taxon>Ecdysozoa</taxon>
        <taxon>Arthropoda</taxon>
        <taxon>Crustacea</taxon>
        <taxon>Branchiopoda</taxon>
        <taxon>Diplostraca</taxon>
        <taxon>Cladocera</taxon>
        <taxon>Anomopoda</taxon>
        <taxon>Daphniidae</taxon>
        <taxon>Daphnia</taxon>
    </lineage>
</organism>
<protein>
    <submittedName>
        <fullName evidence="1">Uncharacterized protein</fullName>
    </submittedName>
</protein>